<evidence type="ECO:0000313" key="3">
    <source>
        <dbReference type="Proteomes" id="UP000193467"/>
    </source>
</evidence>
<evidence type="ECO:0000256" key="1">
    <source>
        <dbReference type="SAM" id="MobiDB-lite"/>
    </source>
</evidence>
<proteinExistence type="predicted"/>
<dbReference type="AlphaFoldDB" id="A0A1Y2G2D8"/>
<name>A0A1Y2G2D8_9BASI</name>
<dbReference type="Proteomes" id="UP000193467">
    <property type="component" value="Unassembled WGS sequence"/>
</dbReference>
<dbReference type="InParanoid" id="A0A1Y2G2D8"/>
<gene>
    <name evidence="2" type="ORF">BCR35DRAFT_298718</name>
</gene>
<protein>
    <submittedName>
        <fullName evidence="2">Uncharacterized protein</fullName>
    </submittedName>
</protein>
<evidence type="ECO:0000313" key="2">
    <source>
        <dbReference type="EMBL" id="ORY91534.1"/>
    </source>
</evidence>
<feature type="region of interest" description="Disordered" evidence="1">
    <location>
        <begin position="1"/>
        <end position="83"/>
    </location>
</feature>
<accession>A0A1Y2G2D8</accession>
<organism evidence="2 3">
    <name type="scientific">Leucosporidium creatinivorum</name>
    <dbReference type="NCBI Taxonomy" id="106004"/>
    <lineage>
        <taxon>Eukaryota</taxon>
        <taxon>Fungi</taxon>
        <taxon>Dikarya</taxon>
        <taxon>Basidiomycota</taxon>
        <taxon>Pucciniomycotina</taxon>
        <taxon>Microbotryomycetes</taxon>
        <taxon>Leucosporidiales</taxon>
        <taxon>Leucosporidium</taxon>
    </lineage>
</organism>
<keyword evidence="3" id="KW-1185">Reference proteome</keyword>
<comment type="caution">
    <text evidence="2">The sequence shown here is derived from an EMBL/GenBank/DDBJ whole genome shotgun (WGS) entry which is preliminary data.</text>
</comment>
<sequence length="83" mass="9042">MMARSTEGSSSAGSVLHPTLFPLGSLTPSSPFRLSQDDKGHGRKFRHHKDDDDFKVRPSFPSPSNLFPPSPHPLSPNLSSSSR</sequence>
<reference evidence="2 3" key="1">
    <citation type="submission" date="2016-07" db="EMBL/GenBank/DDBJ databases">
        <title>Pervasive Adenine N6-methylation of Active Genes in Fungi.</title>
        <authorList>
            <consortium name="DOE Joint Genome Institute"/>
            <person name="Mondo S.J."/>
            <person name="Dannebaum R.O."/>
            <person name="Kuo R.C."/>
            <person name="Labutti K."/>
            <person name="Haridas S."/>
            <person name="Kuo A."/>
            <person name="Salamov A."/>
            <person name="Ahrendt S.R."/>
            <person name="Lipzen A."/>
            <person name="Sullivan W."/>
            <person name="Andreopoulos W.B."/>
            <person name="Clum A."/>
            <person name="Lindquist E."/>
            <person name="Daum C."/>
            <person name="Ramamoorthy G.K."/>
            <person name="Gryganskyi A."/>
            <person name="Culley D."/>
            <person name="Magnuson J.K."/>
            <person name="James T.Y."/>
            <person name="O'Malley M.A."/>
            <person name="Stajich J.E."/>
            <person name="Spatafora J.W."/>
            <person name="Visel A."/>
            <person name="Grigoriev I.V."/>
        </authorList>
    </citation>
    <scope>NUCLEOTIDE SEQUENCE [LARGE SCALE GENOMIC DNA]</scope>
    <source>
        <strain evidence="2 3">62-1032</strain>
    </source>
</reference>
<dbReference type="EMBL" id="MCGR01000002">
    <property type="protein sequence ID" value="ORY91534.1"/>
    <property type="molecule type" value="Genomic_DNA"/>
</dbReference>
<feature type="compositionally biased region" description="Polar residues" evidence="1">
    <location>
        <begin position="1"/>
        <end position="13"/>
    </location>
</feature>